<name>A0ACB6QSY6_9PLEO</name>
<accession>A0ACB6QSY6</accession>
<reference evidence="1" key="1">
    <citation type="journal article" date="2020" name="Stud. Mycol.">
        <title>101 Dothideomycetes genomes: a test case for predicting lifestyles and emergence of pathogens.</title>
        <authorList>
            <person name="Haridas S."/>
            <person name="Albert R."/>
            <person name="Binder M."/>
            <person name="Bloem J."/>
            <person name="Labutti K."/>
            <person name="Salamov A."/>
            <person name="Andreopoulos B."/>
            <person name="Baker S."/>
            <person name="Barry K."/>
            <person name="Bills G."/>
            <person name="Bluhm B."/>
            <person name="Cannon C."/>
            <person name="Castanera R."/>
            <person name="Culley D."/>
            <person name="Daum C."/>
            <person name="Ezra D."/>
            <person name="Gonzalez J."/>
            <person name="Henrissat B."/>
            <person name="Kuo A."/>
            <person name="Liang C."/>
            <person name="Lipzen A."/>
            <person name="Lutzoni F."/>
            <person name="Magnuson J."/>
            <person name="Mondo S."/>
            <person name="Nolan M."/>
            <person name="Ohm R."/>
            <person name="Pangilinan J."/>
            <person name="Park H.-J."/>
            <person name="Ramirez L."/>
            <person name="Alfaro M."/>
            <person name="Sun H."/>
            <person name="Tritt A."/>
            <person name="Yoshinaga Y."/>
            <person name="Zwiers L.-H."/>
            <person name="Turgeon B."/>
            <person name="Goodwin S."/>
            <person name="Spatafora J."/>
            <person name="Crous P."/>
            <person name="Grigoriev I."/>
        </authorList>
    </citation>
    <scope>NUCLEOTIDE SEQUENCE</scope>
    <source>
        <strain evidence="1">ATCC 200398</strain>
    </source>
</reference>
<sequence length="475" mass="52870">MPTVCYKKSFKYVKNNFIVSKLASTFPSQVTLLNTAEHLAWRSEFWSKHQEAVQPACIFRPKSPKEVAIAVLICRWSRCAFAVKSGGHAAMKGAWNSDGGITIDLVDLDSIELSEDKRIARLGTGNTWMNVYEKLAKDGLAVVGGRASDIGVGGFTLGGGISFFASLYGWGCDNVANFEVVTASGGPNFGIVTRFDLETFPQGNIFAGSIAYHYPTQATAAISAFSNIAYNPDLKASTWLVLVNRIGHDTISTLTMYKDPNPHAEVFGEYKSMPNLMDTTKVRSLEDMTLQVRATNPKNLREMYWTHTFKFSGDFIRWFAATFFKELEGTKGKYERHTPVPVFQIITPECVARMKGNGGNCLPLMESEAPYMNLIYSCSWQNEEDDDYIIGMIARLMGTAVKEGKKRGLWVEYVYMNYASEYQDVLGGYGEENVAKLKVVAKKYDPQAIFQTLMPGYFKLCGAPRISGPGVWKED</sequence>
<comment type="caution">
    <text evidence="1">The sequence shown here is derived from an EMBL/GenBank/DDBJ whole genome shotgun (WGS) entry which is preliminary data.</text>
</comment>
<gene>
    <name evidence="1" type="ORF">BDR25DRAFT_325741</name>
</gene>
<dbReference type="Proteomes" id="UP000799755">
    <property type="component" value="Unassembled WGS sequence"/>
</dbReference>
<dbReference type="EMBL" id="MU003509">
    <property type="protein sequence ID" value="KAF2469995.1"/>
    <property type="molecule type" value="Genomic_DNA"/>
</dbReference>
<evidence type="ECO:0000313" key="1">
    <source>
        <dbReference type="EMBL" id="KAF2469995.1"/>
    </source>
</evidence>
<proteinExistence type="predicted"/>
<keyword evidence="2" id="KW-1185">Reference proteome</keyword>
<protein>
    <submittedName>
        <fullName evidence="1">FAD-binding domain-containing protein</fullName>
    </submittedName>
</protein>
<organism evidence="1 2">
    <name type="scientific">Lindgomyces ingoldianus</name>
    <dbReference type="NCBI Taxonomy" id="673940"/>
    <lineage>
        <taxon>Eukaryota</taxon>
        <taxon>Fungi</taxon>
        <taxon>Dikarya</taxon>
        <taxon>Ascomycota</taxon>
        <taxon>Pezizomycotina</taxon>
        <taxon>Dothideomycetes</taxon>
        <taxon>Pleosporomycetidae</taxon>
        <taxon>Pleosporales</taxon>
        <taxon>Lindgomycetaceae</taxon>
        <taxon>Lindgomyces</taxon>
    </lineage>
</organism>
<evidence type="ECO:0000313" key="2">
    <source>
        <dbReference type="Proteomes" id="UP000799755"/>
    </source>
</evidence>